<dbReference type="GO" id="GO:0006261">
    <property type="term" value="P:DNA-templated DNA replication"/>
    <property type="evidence" value="ECO:0007669"/>
    <property type="project" value="TreeGrafter"/>
</dbReference>
<dbReference type="InterPro" id="IPR023211">
    <property type="entry name" value="DNA_pol_palm_dom_sf"/>
</dbReference>
<evidence type="ECO:0000259" key="9">
    <source>
        <dbReference type="Pfam" id="PF03104"/>
    </source>
</evidence>
<dbReference type="PANTHER" id="PTHR10322">
    <property type="entry name" value="DNA POLYMERASE CATALYTIC SUBUNIT"/>
    <property type="match status" value="1"/>
</dbReference>
<comment type="caution">
    <text evidence="10">The sequence shown here is derived from an EMBL/GenBank/DDBJ whole genome shotgun (WGS) entry which is preliminary data.</text>
</comment>
<feature type="domain" description="DNA-directed DNA polymerase family B exonuclease" evidence="9">
    <location>
        <begin position="91"/>
        <end position="253"/>
    </location>
</feature>
<dbReference type="GO" id="GO:0003887">
    <property type="term" value="F:DNA-directed DNA polymerase activity"/>
    <property type="evidence" value="ECO:0007669"/>
    <property type="project" value="UniProtKB-KW"/>
</dbReference>
<dbReference type="InterPro" id="IPR006133">
    <property type="entry name" value="DNA-dir_DNA_pol_B_exonuc"/>
</dbReference>
<dbReference type="InterPro" id="IPR012337">
    <property type="entry name" value="RNaseH-like_sf"/>
</dbReference>
<dbReference type="GO" id="GO:0003677">
    <property type="term" value="F:DNA binding"/>
    <property type="evidence" value="ECO:0007669"/>
    <property type="project" value="UniProtKB-KW"/>
</dbReference>
<dbReference type="Pfam" id="PF03104">
    <property type="entry name" value="DNA_pol_B_exo1"/>
    <property type="match status" value="1"/>
</dbReference>
<dbReference type="InterPro" id="IPR006172">
    <property type="entry name" value="DNA-dir_DNA_pol_B"/>
</dbReference>
<keyword evidence="5" id="KW-0239">DNA-directed DNA polymerase</keyword>
<evidence type="ECO:0000313" key="10">
    <source>
        <dbReference type="EMBL" id="KKM86532.1"/>
    </source>
</evidence>
<dbReference type="InterPro" id="IPR043502">
    <property type="entry name" value="DNA/RNA_pol_sf"/>
</dbReference>
<dbReference type="SUPFAM" id="SSF56672">
    <property type="entry name" value="DNA/RNA polymerases"/>
    <property type="match status" value="1"/>
</dbReference>
<dbReference type="PANTHER" id="PTHR10322:SF23">
    <property type="entry name" value="DNA POLYMERASE DELTA CATALYTIC SUBUNIT"/>
    <property type="match status" value="1"/>
</dbReference>
<name>A0A0F9NZ45_9ZZZZ</name>
<dbReference type="AlphaFoldDB" id="A0A0F9NZ45"/>
<reference evidence="10" key="1">
    <citation type="journal article" date="2015" name="Nature">
        <title>Complex archaea that bridge the gap between prokaryotes and eukaryotes.</title>
        <authorList>
            <person name="Spang A."/>
            <person name="Saw J.H."/>
            <person name="Jorgensen S.L."/>
            <person name="Zaremba-Niedzwiedzka K."/>
            <person name="Martijn J."/>
            <person name="Lind A.E."/>
            <person name="van Eijk R."/>
            <person name="Schleper C."/>
            <person name="Guy L."/>
            <person name="Ettema T.J."/>
        </authorList>
    </citation>
    <scope>NUCLEOTIDE SEQUENCE</scope>
</reference>
<sequence>MFQNIYLEKAEDGMTVHLWDDQVGYSMFPYKDFDYAYKITDKGTTRSLLGQTVKKVQRWRREDLNVIESDLPRETRVLTDLYLESDEPSKGHCLAILDIEADTETGLPDILTADKEITSIALEDKITGDEYVFILDEDGELDDYDDEENEHVIVFNAHSEEELLGDFLDIWEQMHPTMVTGWNIDYFDIPYLYKRICSVLGSDEASRLSPIGLVRFMDRRAKYQIAGVAALDYLDLYKKFTYTEQPNYRLDTIAKAELKKGKYVYEGTLAELRRNNIKGFLEYNLNDVRLVSGLDDKMKLIQLVMGICTVGHVPYEEYVFSSRWLEGALITFLHRKGIVCPNKSPSAKEDMDEKDKSGDKGFAGAYVKEPIAGRHEWVFSLDLQSLYPSIIMSLNISPETKIGKVLNWNLEAHVRNEISEYRIQDNEEKETLVDREEFVTFMKNGKFSLSSNGIIYRTDNVGMIPEILDRWFGERLEYKKLQKEAAHAGNDEQEEYWDMRQHIQKIFLNSLYGVLGLPIFRFYDLDNALAVTATGQDVIKTSARVINMEYNGLLDTEDEDYCIYIDTDSLYFSVVPFGGGKDKAIEMARAAASKLNKFYNRMAKQLFFIPGRHRFVIKGETIASAAFWVTKKRYAMKKVYDLETNMDADKITIKGLDVVRSSFPTAFRGFMKEVLVDILDDVPKEELDAKILAFYNSLPQIPITDVARNTAVKNISKYSVTDQRLGEYVLKTPAHVKAALNHNLLLREWNIHLMYAAITNGVKIKWVYLKDNPYKVPSVAFFGDTDAPQISKLVEEFIDYDKLFEKEFAHKLQDFYKALKWGKIPTQVNQKAQEFFVL</sequence>
<dbReference type="Gene3D" id="3.30.420.10">
    <property type="entry name" value="Ribonuclease H-like superfamily/Ribonuclease H"/>
    <property type="match status" value="1"/>
</dbReference>
<evidence type="ECO:0000256" key="6">
    <source>
        <dbReference type="ARBA" id="ARBA00023125"/>
    </source>
</evidence>
<dbReference type="GO" id="GO:0000166">
    <property type="term" value="F:nucleotide binding"/>
    <property type="evidence" value="ECO:0007669"/>
    <property type="project" value="InterPro"/>
</dbReference>
<organism evidence="10">
    <name type="scientific">marine sediment metagenome</name>
    <dbReference type="NCBI Taxonomy" id="412755"/>
    <lineage>
        <taxon>unclassified sequences</taxon>
        <taxon>metagenomes</taxon>
        <taxon>ecological metagenomes</taxon>
    </lineage>
</organism>
<gene>
    <name evidence="10" type="ORF">LCGC14_1278090</name>
</gene>
<accession>A0A0F9NZ45</accession>
<dbReference type="EMBL" id="LAZR01007242">
    <property type="protein sequence ID" value="KKM86532.1"/>
    <property type="molecule type" value="Genomic_DNA"/>
</dbReference>
<keyword evidence="3" id="KW-0808">Transferase</keyword>
<evidence type="ECO:0000256" key="7">
    <source>
        <dbReference type="ARBA" id="ARBA00049244"/>
    </source>
</evidence>
<dbReference type="Gene3D" id="3.90.1600.10">
    <property type="entry name" value="Palm domain of DNA polymerase"/>
    <property type="match status" value="1"/>
</dbReference>
<evidence type="ECO:0000256" key="1">
    <source>
        <dbReference type="ARBA" id="ARBA00005755"/>
    </source>
</evidence>
<feature type="domain" description="DNA-directed DNA polymerase family B multifunctional" evidence="8">
    <location>
        <begin position="326"/>
        <end position="740"/>
    </location>
</feature>
<dbReference type="PRINTS" id="PR00106">
    <property type="entry name" value="DNAPOLB"/>
</dbReference>
<keyword evidence="6" id="KW-0238">DNA-binding</keyword>
<dbReference type="Gene3D" id="3.40.1820.10">
    <property type="entry name" value="DnaQ-like 3'-5' exonuclease"/>
    <property type="match status" value="1"/>
</dbReference>
<dbReference type="Gene3D" id="1.20.1280.300">
    <property type="match status" value="1"/>
</dbReference>
<evidence type="ECO:0000256" key="5">
    <source>
        <dbReference type="ARBA" id="ARBA00022932"/>
    </source>
</evidence>
<dbReference type="InterPro" id="IPR036397">
    <property type="entry name" value="RNaseH_sf"/>
</dbReference>
<comment type="similarity">
    <text evidence="1">Belongs to the DNA polymerase type-B family.</text>
</comment>
<dbReference type="SUPFAM" id="SSF53098">
    <property type="entry name" value="Ribonuclease H-like"/>
    <property type="match status" value="1"/>
</dbReference>
<dbReference type="InterPro" id="IPR006134">
    <property type="entry name" value="DNA-dir_DNA_pol_B_multi_dom"/>
</dbReference>
<keyword evidence="4" id="KW-0548">Nucleotidyltransferase</keyword>
<protein>
    <recommendedName>
        <fullName evidence="2">DNA-directed DNA polymerase</fullName>
        <ecNumber evidence="2">2.7.7.7</ecNumber>
    </recommendedName>
</protein>
<evidence type="ECO:0000256" key="4">
    <source>
        <dbReference type="ARBA" id="ARBA00022695"/>
    </source>
</evidence>
<dbReference type="EC" id="2.7.7.7" evidence="2"/>
<evidence type="ECO:0000256" key="3">
    <source>
        <dbReference type="ARBA" id="ARBA00022679"/>
    </source>
</evidence>
<evidence type="ECO:0000256" key="2">
    <source>
        <dbReference type="ARBA" id="ARBA00012417"/>
    </source>
</evidence>
<evidence type="ECO:0000259" key="8">
    <source>
        <dbReference type="Pfam" id="PF00136"/>
    </source>
</evidence>
<dbReference type="InterPro" id="IPR050240">
    <property type="entry name" value="DNA_pol_type-B"/>
</dbReference>
<proteinExistence type="inferred from homology"/>
<dbReference type="SMART" id="SM00486">
    <property type="entry name" value="POLBc"/>
    <property type="match status" value="1"/>
</dbReference>
<comment type="catalytic activity">
    <reaction evidence="7">
        <text>DNA(n) + a 2'-deoxyribonucleoside 5'-triphosphate = DNA(n+1) + diphosphate</text>
        <dbReference type="Rhea" id="RHEA:22508"/>
        <dbReference type="Rhea" id="RHEA-COMP:17339"/>
        <dbReference type="Rhea" id="RHEA-COMP:17340"/>
        <dbReference type="ChEBI" id="CHEBI:33019"/>
        <dbReference type="ChEBI" id="CHEBI:61560"/>
        <dbReference type="ChEBI" id="CHEBI:173112"/>
        <dbReference type="EC" id="2.7.7.7"/>
    </reaction>
</comment>
<dbReference type="Pfam" id="PF00136">
    <property type="entry name" value="DNA_pol_B"/>
    <property type="match status" value="1"/>
</dbReference>